<dbReference type="KEGG" id="sno:Snov_3475"/>
<dbReference type="Pfam" id="PF05016">
    <property type="entry name" value="ParE_toxin"/>
    <property type="match status" value="1"/>
</dbReference>
<dbReference type="eggNOG" id="COG3668">
    <property type="taxonomic scope" value="Bacteria"/>
</dbReference>
<dbReference type="Proteomes" id="UP000006633">
    <property type="component" value="Chromosome"/>
</dbReference>
<accession>D7A9I7</accession>
<evidence type="ECO:0000256" key="2">
    <source>
        <dbReference type="ARBA" id="ARBA00022649"/>
    </source>
</evidence>
<comment type="similarity">
    <text evidence="1">Belongs to the RelE toxin family.</text>
</comment>
<proteinExistence type="inferred from homology"/>
<dbReference type="EMBL" id="CP002026">
    <property type="protein sequence ID" value="ADH90749.1"/>
    <property type="molecule type" value="Genomic_DNA"/>
</dbReference>
<dbReference type="STRING" id="639283.Snov_3475"/>
<dbReference type="Gene3D" id="3.30.2310.20">
    <property type="entry name" value="RelE-like"/>
    <property type="match status" value="1"/>
</dbReference>
<reference evidence="3 4" key="1">
    <citation type="journal article" date="2012" name="Stand. Genomic Sci.">
        <title>Complete genome sequence of the facultatively chemolithoautotrophic and methylotrophic alpha Proteobacterium Starkeya novella type strain (ATCC 8093(T)).</title>
        <authorList>
            <person name="Kappler U."/>
            <person name="Davenport K."/>
            <person name="Beatson S."/>
            <person name="Lucas S."/>
            <person name="Lapidus A."/>
            <person name="Copeland A."/>
            <person name="Berry K.W."/>
            <person name="Glavina Del Rio T."/>
            <person name="Hammon N."/>
            <person name="Dalin E."/>
            <person name="Tice H."/>
            <person name="Pitluck S."/>
            <person name="Richardson P."/>
            <person name="Bruce D."/>
            <person name="Goodwin L.A."/>
            <person name="Han C."/>
            <person name="Tapia R."/>
            <person name="Detter J.C."/>
            <person name="Chang Y.J."/>
            <person name="Jeffries C.D."/>
            <person name="Land M."/>
            <person name="Hauser L."/>
            <person name="Kyrpides N.C."/>
            <person name="Goker M."/>
            <person name="Ivanova N."/>
            <person name="Klenk H.P."/>
            <person name="Woyke T."/>
        </authorList>
    </citation>
    <scope>NUCLEOTIDE SEQUENCE [LARGE SCALE GENOMIC DNA]</scope>
    <source>
        <strain evidence="4">ATCC 8093 / DSM 506 / JCM 20403 / CCM 1077 / IAM 12100 / NBRC 12443 / NCIMB 10456</strain>
    </source>
</reference>
<evidence type="ECO:0000313" key="3">
    <source>
        <dbReference type="EMBL" id="ADH90749.1"/>
    </source>
</evidence>
<dbReference type="RefSeq" id="WP_013168250.1">
    <property type="nucleotide sequence ID" value="NC_014217.1"/>
</dbReference>
<name>D7A9I7_ANCN5</name>
<dbReference type="SUPFAM" id="SSF143011">
    <property type="entry name" value="RelE-like"/>
    <property type="match status" value="1"/>
</dbReference>
<dbReference type="InterPro" id="IPR007712">
    <property type="entry name" value="RelE/ParE_toxin"/>
</dbReference>
<dbReference type="InterPro" id="IPR035093">
    <property type="entry name" value="RelE/ParE_toxin_dom_sf"/>
</dbReference>
<dbReference type="OrthoDB" id="9798046at2"/>
<dbReference type="InterPro" id="IPR051803">
    <property type="entry name" value="TA_system_RelE-like_toxin"/>
</dbReference>
<protein>
    <submittedName>
        <fullName evidence="3">Plasmid stabilization system</fullName>
    </submittedName>
</protein>
<dbReference type="AlphaFoldDB" id="D7A9I7"/>
<sequence>MPRRVVVAADARADLQALFAYIAEHDSLAAAERVLAGLREAAASLAEQPLRGRIPQEMQLLGRTDFREIVVHKTYRIIYRVEEDAVVVYGVADGRRDMQGFLYRRLVR</sequence>
<keyword evidence="4" id="KW-1185">Reference proteome</keyword>
<keyword evidence="2" id="KW-1277">Toxin-antitoxin system</keyword>
<dbReference type="HOGENOM" id="CLU_147162_4_0_5"/>
<organism evidence="3 4">
    <name type="scientific">Ancylobacter novellus (strain ATCC 8093 / DSM 506 / JCM 20403 / CCM 1077 / IAM 12100 / NBRC 12443 / NCIMB 10456)</name>
    <name type="common">Starkeya novella</name>
    <dbReference type="NCBI Taxonomy" id="639283"/>
    <lineage>
        <taxon>Bacteria</taxon>
        <taxon>Pseudomonadati</taxon>
        <taxon>Pseudomonadota</taxon>
        <taxon>Alphaproteobacteria</taxon>
        <taxon>Hyphomicrobiales</taxon>
        <taxon>Xanthobacteraceae</taxon>
        <taxon>Ancylobacter</taxon>
    </lineage>
</organism>
<dbReference type="PANTHER" id="PTHR33755">
    <property type="entry name" value="TOXIN PARE1-RELATED"/>
    <property type="match status" value="1"/>
</dbReference>
<evidence type="ECO:0000256" key="1">
    <source>
        <dbReference type="ARBA" id="ARBA00006226"/>
    </source>
</evidence>
<gene>
    <name evidence="3" type="ordered locus">Snov_3475</name>
</gene>
<evidence type="ECO:0000313" key="4">
    <source>
        <dbReference type="Proteomes" id="UP000006633"/>
    </source>
</evidence>